<name>A0ABN0H9I6_9LEPT</name>
<protein>
    <submittedName>
        <fullName evidence="1">Uncharacterized protein</fullName>
    </submittedName>
</protein>
<comment type="caution">
    <text evidence="1">The sequence shown here is derived from an EMBL/GenBank/DDBJ whole genome shotgun (WGS) entry which is preliminary data.</text>
</comment>
<evidence type="ECO:0000313" key="2">
    <source>
        <dbReference type="Proteomes" id="UP000018720"/>
    </source>
</evidence>
<evidence type="ECO:0000313" key="1">
    <source>
        <dbReference type="EMBL" id="EJZ41970.1"/>
    </source>
</evidence>
<dbReference type="EMBL" id="AHOM02000008">
    <property type="protein sequence ID" value="EJZ41970.1"/>
    <property type="molecule type" value="Genomic_DNA"/>
</dbReference>
<keyword evidence="2" id="KW-1185">Reference proteome</keyword>
<sequence>MDDLNPFSTKDDQDEAMDNFIKLWFIVVATGNAIANNPPSWFPTSASVEEAKAEWDKLDPVKKAEACAIAFASGEKPSSELCAK</sequence>
<reference evidence="1 2" key="1">
    <citation type="submission" date="2012-08" db="EMBL/GenBank/DDBJ databases">
        <authorList>
            <person name="Harkins D.M."/>
            <person name="Durkin A.S."/>
            <person name="Selengut J.D."/>
            <person name="Sanka R."/>
            <person name="DePew J."/>
            <person name="Purushe J."/>
            <person name="Matthias M.A."/>
            <person name="Vinetz J.M."/>
            <person name="Sutton G.G."/>
            <person name="Nelson W.C."/>
            <person name="Fouts D.E."/>
        </authorList>
    </citation>
    <scope>NUCLEOTIDE SEQUENCE [LARGE SCALE GENOMIC DNA]</scope>
    <source>
        <strain evidence="1 2">MMD4847</strain>
    </source>
</reference>
<gene>
    <name evidence="1" type="ORF">LEP1GSC178_0181</name>
</gene>
<proteinExistence type="predicted"/>
<organism evidence="1 2">
    <name type="scientific">Leptospira licerasiae str. MMD4847</name>
    <dbReference type="NCBI Taxonomy" id="1049971"/>
    <lineage>
        <taxon>Bacteria</taxon>
        <taxon>Pseudomonadati</taxon>
        <taxon>Spirochaetota</taxon>
        <taxon>Spirochaetia</taxon>
        <taxon>Leptospirales</taxon>
        <taxon>Leptospiraceae</taxon>
        <taxon>Leptospira</taxon>
    </lineage>
</organism>
<dbReference type="Proteomes" id="UP000018720">
    <property type="component" value="Unassembled WGS sequence"/>
</dbReference>
<accession>A0ABN0H9I6</accession>